<dbReference type="PROSITE" id="PS51752">
    <property type="entry name" value="JACALIN_LECTIN"/>
    <property type="match status" value="3"/>
</dbReference>
<dbReference type="FunFam" id="2.100.10.30:FF:000001">
    <property type="entry name" value="Jacalin-related lectin 33"/>
    <property type="match status" value="3"/>
</dbReference>
<dbReference type="Gene3D" id="2.100.10.30">
    <property type="entry name" value="Jacalin-like lectin domain"/>
    <property type="match status" value="3"/>
</dbReference>
<evidence type="ECO:0000256" key="2">
    <source>
        <dbReference type="ARBA" id="ARBA00022734"/>
    </source>
</evidence>
<evidence type="ECO:0000313" key="5">
    <source>
        <dbReference type="Proteomes" id="UP001558713"/>
    </source>
</evidence>
<feature type="domain" description="Jacalin-type lectin" evidence="3">
    <location>
        <begin position="2"/>
        <end position="143"/>
    </location>
</feature>
<keyword evidence="5" id="KW-1185">Reference proteome</keyword>
<protein>
    <submittedName>
        <fullName evidence="4">Jacalin-related lectin 41</fullName>
    </submittedName>
</protein>
<gene>
    <name evidence="4" type="ORF">V5N11_003010</name>
</gene>
<dbReference type="CDD" id="cd09612">
    <property type="entry name" value="Jacalin"/>
    <property type="match status" value="3"/>
</dbReference>
<feature type="domain" description="Jacalin-type lectin" evidence="3">
    <location>
        <begin position="146"/>
        <end position="297"/>
    </location>
</feature>
<sequence length="452" mass="49450">MALMVKAKGGNGGKEWDDGFDYEGVTKIHVRGGYEGIQFIKFDYVKAGKTIAGPIHGVSGPGFTQTFEINHLQKEYMVSVEGYYDKSTGVIQSIQFKTNEKTSDMMGFNKGTKFSLGSMRSKIIGFHGFSDKNVYSLGAYFIKIPATKSAMEGGQTTGRSYDHGGDYDGIRKVYVTYDGTSIRNMRVDYDKAGQVECYEYGDKIGLNDEYLRMKLSTITVNYPYECITSVDGSYANTQPYGCIVLRSLTFKTSNGRTLVIGTVTGTKFLLQSQSNAIVGFHGRVGSCVDSIGAYYAPFSPSPLPTEKLEGQGGDGGDSWDDGAFLNVKKVYIGQGSNGIVSVKFEYANNASEVVVGNEHGKTTLLGYEQFELDYPSEYITSVEACHDKVMGAETGVITMLRFKTNKRISPPFGLEAGVNFVLQKEGHKIIGFHGKSSTMLHQIGVHIVPITK</sequence>
<dbReference type="Proteomes" id="UP001558713">
    <property type="component" value="Unassembled WGS sequence"/>
</dbReference>
<dbReference type="PANTHER" id="PTHR47293">
    <property type="entry name" value="JACALIN-RELATED LECTIN 3"/>
    <property type="match status" value="1"/>
</dbReference>
<comment type="caution">
    <text evidence="4">The sequence shown here is derived from an EMBL/GenBank/DDBJ whole genome shotgun (WGS) entry which is preliminary data.</text>
</comment>
<keyword evidence="2" id="KW-0430">Lectin</keyword>
<dbReference type="PANTHER" id="PTHR47293:SF75">
    <property type="entry name" value="MYROSINASE-BINDING PROTEIN 2"/>
    <property type="match status" value="1"/>
</dbReference>
<dbReference type="SUPFAM" id="SSF51101">
    <property type="entry name" value="Mannose-binding lectins"/>
    <property type="match status" value="3"/>
</dbReference>
<dbReference type="InterPro" id="IPR001229">
    <property type="entry name" value="Jacalin-like_lectin_dom"/>
</dbReference>
<comment type="similarity">
    <text evidence="1">Belongs to the jacalin lectin family.</text>
</comment>
<dbReference type="SMART" id="SM00915">
    <property type="entry name" value="Jacalin"/>
    <property type="match status" value="3"/>
</dbReference>
<feature type="domain" description="Jacalin-type lectin" evidence="3">
    <location>
        <begin position="305"/>
        <end position="449"/>
    </location>
</feature>
<organism evidence="4 5">
    <name type="scientific">Cardamine amara subsp. amara</name>
    <dbReference type="NCBI Taxonomy" id="228776"/>
    <lineage>
        <taxon>Eukaryota</taxon>
        <taxon>Viridiplantae</taxon>
        <taxon>Streptophyta</taxon>
        <taxon>Embryophyta</taxon>
        <taxon>Tracheophyta</taxon>
        <taxon>Spermatophyta</taxon>
        <taxon>Magnoliopsida</taxon>
        <taxon>eudicotyledons</taxon>
        <taxon>Gunneridae</taxon>
        <taxon>Pentapetalae</taxon>
        <taxon>rosids</taxon>
        <taxon>malvids</taxon>
        <taxon>Brassicales</taxon>
        <taxon>Brassicaceae</taxon>
        <taxon>Cardamineae</taxon>
        <taxon>Cardamine</taxon>
    </lineage>
</organism>
<evidence type="ECO:0000256" key="1">
    <source>
        <dbReference type="ARBA" id="ARBA00006568"/>
    </source>
</evidence>
<proteinExistence type="inferred from homology"/>
<dbReference type="GO" id="GO:0030246">
    <property type="term" value="F:carbohydrate binding"/>
    <property type="evidence" value="ECO:0007669"/>
    <property type="project" value="UniProtKB-KW"/>
</dbReference>
<dbReference type="EMBL" id="JBANAX010000659">
    <property type="protein sequence ID" value="KAL1198749.1"/>
    <property type="molecule type" value="Genomic_DNA"/>
</dbReference>
<evidence type="ECO:0000259" key="3">
    <source>
        <dbReference type="PROSITE" id="PS51752"/>
    </source>
</evidence>
<dbReference type="InterPro" id="IPR036404">
    <property type="entry name" value="Jacalin-like_lectin_dom_sf"/>
</dbReference>
<name>A0ABD1A4M4_CARAN</name>
<dbReference type="Pfam" id="PF01419">
    <property type="entry name" value="Jacalin"/>
    <property type="match status" value="3"/>
</dbReference>
<evidence type="ECO:0000313" key="4">
    <source>
        <dbReference type="EMBL" id="KAL1198749.1"/>
    </source>
</evidence>
<accession>A0ABD1A4M4</accession>
<dbReference type="InterPro" id="IPR033734">
    <property type="entry name" value="Jacalin-like_lectin_dom_plant"/>
</dbReference>
<dbReference type="AlphaFoldDB" id="A0ABD1A4M4"/>
<reference evidence="4 5" key="1">
    <citation type="submission" date="2024-04" db="EMBL/GenBank/DDBJ databases">
        <title>Genome assembly C_amara_ONT_v2.</title>
        <authorList>
            <person name="Yant L."/>
            <person name="Moore C."/>
            <person name="Slenker M."/>
        </authorList>
    </citation>
    <scope>NUCLEOTIDE SEQUENCE [LARGE SCALE GENOMIC DNA]</scope>
    <source>
        <tissue evidence="4">Leaf</tissue>
    </source>
</reference>